<feature type="compositionally biased region" description="Polar residues" evidence="10">
    <location>
        <begin position="268"/>
        <end position="282"/>
    </location>
</feature>
<evidence type="ECO:0000256" key="6">
    <source>
        <dbReference type="ARBA" id="ARBA00022692"/>
    </source>
</evidence>
<evidence type="ECO:0000256" key="8">
    <source>
        <dbReference type="ARBA" id="ARBA00023034"/>
    </source>
</evidence>
<evidence type="ECO:0000256" key="7">
    <source>
        <dbReference type="ARBA" id="ARBA00022989"/>
    </source>
</evidence>
<keyword evidence="7 11" id="KW-1133">Transmembrane helix</keyword>
<dbReference type="Pfam" id="PF09335">
    <property type="entry name" value="VTT_dom"/>
    <property type="match status" value="1"/>
</dbReference>
<evidence type="ECO:0000256" key="4">
    <source>
        <dbReference type="ARBA" id="ARBA00013533"/>
    </source>
</evidence>
<reference evidence="13" key="1">
    <citation type="submission" date="2020-04" db="EMBL/GenBank/DDBJ databases">
        <title>Analysis of mating type loci in Filobasidium floriforme.</title>
        <authorList>
            <person name="Nowrousian M."/>
        </authorList>
    </citation>
    <scope>NUCLEOTIDE SEQUENCE</scope>
    <source>
        <strain evidence="13">CBS 6242</strain>
    </source>
</reference>
<dbReference type="EMBL" id="JABELV010000063">
    <property type="protein sequence ID" value="KAG7539646.1"/>
    <property type="molecule type" value="Genomic_DNA"/>
</dbReference>
<keyword evidence="8" id="KW-0333">Golgi apparatus</keyword>
<keyword evidence="9 11" id="KW-0472">Membrane</keyword>
<dbReference type="GO" id="GO:0000139">
    <property type="term" value="C:Golgi membrane"/>
    <property type="evidence" value="ECO:0007669"/>
    <property type="project" value="UniProtKB-SubCell"/>
</dbReference>
<name>A0A8K0NQ94_9TREE</name>
<evidence type="ECO:0000256" key="9">
    <source>
        <dbReference type="ARBA" id="ARBA00023136"/>
    </source>
</evidence>
<dbReference type="PANTHER" id="PTHR47549:SF2">
    <property type="entry name" value="GOLGI APPARATUS MEMBRANE PROTEIN TVP38"/>
    <property type="match status" value="1"/>
</dbReference>
<evidence type="ECO:0000256" key="1">
    <source>
        <dbReference type="ARBA" id="ARBA00002978"/>
    </source>
</evidence>
<evidence type="ECO:0000256" key="2">
    <source>
        <dbReference type="ARBA" id="ARBA00004653"/>
    </source>
</evidence>
<evidence type="ECO:0000256" key="3">
    <source>
        <dbReference type="ARBA" id="ARBA00008640"/>
    </source>
</evidence>
<dbReference type="InterPro" id="IPR051076">
    <property type="entry name" value="Golgi_membrane_TVP38/TMEM64"/>
</dbReference>
<evidence type="ECO:0000256" key="10">
    <source>
        <dbReference type="SAM" id="MobiDB-lite"/>
    </source>
</evidence>
<feature type="region of interest" description="Disordered" evidence="10">
    <location>
        <begin position="404"/>
        <end position="471"/>
    </location>
</feature>
<protein>
    <recommendedName>
        <fullName evidence="4">Golgi apparatus membrane protein TVP38</fullName>
    </recommendedName>
    <alternativeName>
        <fullName evidence="5">Golgi apparatus membrane protein tvp38</fullName>
    </alternativeName>
</protein>
<gene>
    <name evidence="13" type="ORF">FFLO_03445</name>
</gene>
<comment type="function">
    <text evidence="1">Golgi membrane protein involved in vesicular trafficking and spindle migration.</text>
</comment>
<comment type="caution">
    <text evidence="13">The sequence shown here is derived from an EMBL/GenBank/DDBJ whole genome shotgun (WGS) entry which is preliminary data.</text>
</comment>
<dbReference type="AlphaFoldDB" id="A0A8K0NQ94"/>
<evidence type="ECO:0000259" key="12">
    <source>
        <dbReference type="Pfam" id="PF09335"/>
    </source>
</evidence>
<feature type="domain" description="VTT" evidence="12">
    <location>
        <begin position="33"/>
        <end position="147"/>
    </location>
</feature>
<accession>A0A8K0NQ94</accession>
<keyword evidence="14" id="KW-1185">Reference proteome</keyword>
<evidence type="ECO:0000313" key="13">
    <source>
        <dbReference type="EMBL" id="KAG7539646.1"/>
    </source>
</evidence>
<sequence length="471" mass="51710">MKPVGSKIRSWPGGWLIPIAVLIILSFPPLVGHEVVGILIGVLWGLHIGFWILAAGTFLGELATWFVFRTLCTTRADKFEKKNKYYAALTQLIREKSFLFVLVLRFSAIPGHVTTALSSSAGANFWSYCAAAILTLPKQLSLVYVGTAFNSHNSTTHAVSIVTLMLTIVGTGVAAVYIYYQMRIYLLKKERYDRALQLELDGRDGDPEMVMVDNTAPSAIGARRSLDGRELREYSLDGSYRDEPCPASAYKRAQETKATRRPFLHSNSSFGVFSGTSTPSRSKSLHERDGPAISEYLRTKRMEQATEGGIAGSETPMVVVSSAVDDHVINPGRTSESNEGDRIEPLLNPFRNPTSTTTRPRSDTNASNASERLLQQYNEIVEAADVVRGTASLDLWRPADMSLHRHGQAQDHGRQYQDGPGARSRSPPVSGREIAEEADQFAALRGAPRPELGRTRGESSAALLGRPDLDD</sequence>
<comment type="subcellular location">
    <subcellularLocation>
        <location evidence="2">Golgi apparatus membrane</location>
        <topology evidence="2">Multi-pass membrane protein</topology>
    </subcellularLocation>
</comment>
<dbReference type="Proteomes" id="UP000812966">
    <property type="component" value="Unassembled WGS sequence"/>
</dbReference>
<feature type="region of interest" description="Disordered" evidence="10">
    <location>
        <begin position="268"/>
        <end position="290"/>
    </location>
</feature>
<feature type="transmembrane region" description="Helical" evidence="11">
    <location>
        <begin position="37"/>
        <end position="68"/>
    </location>
</feature>
<proteinExistence type="inferred from homology"/>
<comment type="similarity">
    <text evidence="3">Belongs to the TVP38/TMEM64 family.</text>
</comment>
<dbReference type="InterPro" id="IPR032816">
    <property type="entry name" value="VTT_dom"/>
</dbReference>
<evidence type="ECO:0000256" key="11">
    <source>
        <dbReference type="SAM" id="Phobius"/>
    </source>
</evidence>
<feature type="transmembrane region" description="Helical" evidence="11">
    <location>
        <begin position="12"/>
        <end position="31"/>
    </location>
</feature>
<feature type="compositionally biased region" description="Low complexity" evidence="10">
    <location>
        <begin position="348"/>
        <end position="365"/>
    </location>
</feature>
<evidence type="ECO:0000313" key="14">
    <source>
        <dbReference type="Proteomes" id="UP000812966"/>
    </source>
</evidence>
<dbReference type="PANTHER" id="PTHR47549">
    <property type="entry name" value="GOLGI APPARATUS MEMBRANE PROTEIN TVP38-RELATED"/>
    <property type="match status" value="1"/>
</dbReference>
<feature type="transmembrane region" description="Helical" evidence="11">
    <location>
        <begin position="158"/>
        <end position="180"/>
    </location>
</feature>
<evidence type="ECO:0000256" key="5">
    <source>
        <dbReference type="ARBA" id="ARBA00020673"/>
    </source>
</evidence>
<feature type="region of interest" description="Disordered" evidence="10">
    <location>
        <begin position="326"/>
        <end position="367"/>
    </location>
</feature>
<organism evidence="13 14">
    <name type="scientific">Filobasidium floriforme</name>
    <dbReference type="NCBI Taxonomy" id="5210"/>
    <lineage>
        <taxon>Eukaryota</taxon>
        <taxon>Fungi</taxon>
        <taxon>Dikarya</taxon>
        <taxon>Basidiomycota</taxon>
        <taxon>Agaricomycotina</taxon>
        <taxon>Tremellomycetes</taxon>
        <taxon>Filobasidiales</taxon>
        <taxon>Filobasidiaceae</taxon>
        <taxon>Filobasidium</taxon>
    </lineage>
</organism>
<keyword evidence="6 11" id="KW-0812">Transmembrane</keyword>